<evidence type="ECO:0000256" key="1">
    <source>
        <dbReference type="SAM" id="Phobius"/>
    </source>
</evidence>
<feature type="transmembrane region" description="Helical" evidence="1">
    <location>
        <begin position="77"/>
        <end position="94"/>
    </location>
</feature>
<dbReference type="GO" id="GO:0005886">
    <property type="term" value="C:plasma membrane"/>
    <property type="evidence" value="ECO:0007669"/>
    <property type="project" value="TreeGrafter"/>
</dbReference>
<gene>
    <name evidence="2" type="ORF">H8R02_08295</name>
</gene>
<dbReference type="PANTHER" id="PTHR35813">
    <property type="entry name" value="INNER MEMBRANE PROTEIN YBAN"/>
    <property type="match status" value="1"/>
</dbReference>
<comment type="caution">
    <text evidence="2">The sequence shown here is derived from an EMBL/GenBank/DDBJ whole genome shotgun (WGS) entry which is preliminary data.</text>
</comment>
<dbReference type="RefSeq" id="WP_187080916.1">
    <property type="nucleotide sequence ID" value="NZ_JACORU010000002.1"/>
</dbReference>
<keyword evidence="1" id="KW-1133">Transmembrane helix</keyword>
<organism evidence="2 3">
    <name type="scientific">Ramlibacter albus</name>
    <dbReference type="NCBI Taxonomy" id="2079448"/>
    <lineage>
        <taxon>Bacteria</taxon>
        <taxon>Pseudomonadati</taxon>
        <taxon>Pseudomonadota</taxon>
        <taxon>Betaproteobacteria</taxon>
        <taxon>Burkholderiales</taxon>
        <taxon>Comamonadaceae</taxon>
        <taxon>Ramlibacter</taxon>
    </lineage>
</organism>
<reference evidence="2" key="1">
    <citation type="submission" date="2020-08" db="EMBL/GenBank/DDBJ databases">
        <title>Ramlibacter sp. GTP1 16S ribosomal RNA gene genome sequencing and assembly.</title>
        <authorList>
            <person name="Kang M."/>
        </authorList>
    </citation>
    <scope>NUCLEOTIDE SEQUENCE</scope>
    <source>
        <strain evidence="2">GTP1</strain>
    </source>
</reference>
<dbReference type="PANTHER" id="PTHR35813:SF1">
    <property type="entry name" value="INNER MEMBRANE PROTEIN YBAN"/>
    <property type="match status" value="1"/>
</dbReference>
<keyword evidence="1" id="KW-0812">Transmembrane</keyword>
<proteinExistence type="predicted"/>
<dbReference type="PIRSF" id="PIRSF016789">
    <property type="entry name" value="DUF454"/>
    <property type="match status" value="1"/>
</dbReference>
<dbReference type="AlphaFoldDB" id="A0A923M604"/>
<feature type="transmembrane region" description="Helical" evidence="1">
    <location>
        <begin position="7"/>
        <end position="29"/>
    </location>
</feature>
<dbReference type="InterPro" id="IPR007401">
    <property type="entry name" value="DUF454"/>
</dbReference>
<sequence length="130" mass="14439">MLKAGVRWFYFAMALLSLGLGILGAFLPILPTVPFILLAAWFAARSSPRLLAWLENHAHFGRYIRDWRNGGVVSRKAKWAATIMMSISAVIIVLTVANPWARFFSIGTMVVVGSWLWRRPESPPASAPGE</sequence>
<dbReference type="Pfam" id="PF04304">
    <property type="entry name" value="DUF454"/>
    <property type="match status" value="1"/>
</dbReference>
<accession>A0A923M604</accession>
<protein>
    <submittedName>
        <fullName evidence="2">YbaN family protein</fullName>
    </submittedName>
</protein>
<dbReference type="EMBL" id="JACORU010000002">
    <property type="protein sequence ID" value="MBC5764446.1"/>
    <property type="molecule type" value="Genomic_DNA"/>
</dbReference>
<keyword evidence="3" id="KW-1185">Reference proteome</keyword>
<name>A0A923M604_9BURK</name>
<evidence type="ECO:0000313" key="3">
    <source>
        <dbReference type="Proteomes" id="UP000596827"/>
    </source>
</evidence>
<dbReference type="Proteomes" id="UP000596827">
    <property type="component" value="Unassembled WGS sequence"/>
</dbReference>
<keyword evidence="1" id="KW-0472">Membrane</keyword>
<evidence type="ECO:0000313" key="2">
    <source>
        <dbReference type="EMBL" id="MBC5764446.1"/>
    </source>
</evidence>